<evidence type="ECO:0008006" key="5">
    <source>
        <dbReference type="Google" id="ProtNLM"/>
    </source>
</evidence>
<keyword evidence="4" id="KW-1185">Reference proteome</keyword>
<dbReference type="EMBL" id="MU001673">
    <property type="protein sequence ID" value="KAF2460455.1"/>
    <property type="molecule type" value="Genomic_DNA"/>
</dbReference>
<dbReference type="Proteomes" id="UP000799766">
    <property type="component" value="Unassembled WGS sequence"/>
</dbReference>
<evidence type="ECO:0000256" key="2">
    <source>
        <dbReference type="SAM" id="SignalP"/>
    </source>
</evidence>
<protein>
    <recommendedName>
        <fullName evidence="5">Thioredoxin-like protein</fullName>
    </recommendedName>
</protein>
<feature type="chain" id="PRO_5025432793" description="Thioredoxin-like protein" evidence="2">
    <location>
        <begin position="18"/>
        <end position="268"/>
    </location>
</feature>
<reference evidence="3" key="1">
    <citation type="journal article" date="2020" name="Stud. Mycol.">
        <title>101 Dothideomycetes genomes: a test case for predicting lifestyles and emergence of pathogens.</title>
        <authorList>
            <person name="Haridas S."/>
            <person name="Albert R."/>
            <person name="Binder M."/>
            <person name="Bloem J."/>
            <person name="Labutti K."/>
            <person name="Salamov A."/>
            <person name="Andreopoulos B."/>
            <person name="Baker S."/>
            <person name="Barry K."/>
            <person name="Bills G."/>
            <person name="Bluhm B."/>
            <person name="Cannon C."/>
            <person name="Castanera R."/>
            <person name="Culley D."/>
            <person name="Daum C."/>
            <person name="Ezra D."/>
            <person name="Gonzalez J."/>
            <person name="Henrissat B."/>
            <person name="Kuo A."/>
            <person name="Liang C."/>
            <person name="Lipzen A."/>
            <person name="Lutzoni F."/>
            <person name="Magnuson J."/>
            <person name="Mondo S."/>
            <person name="Nolan M."/>
            <person name="Ohm R."/>
            <person name="Pangilinan J."/>
            <person name="Park H.-J."/>
            <person name="Ramirez L."/>
            <person name="Alfaro M."/>
            <person name="Sun H."/>
            <person name="Tritt A."/>
            <person name="Yoshinaga Y."/>
            <person name="Zwiers L.-H."/>
            <person name="Turgeon B."/>
            <person name="Goodwin S."/>
            <person name="Spatafora J."/>
            <person name="Crous P."/>
            <person name="Grigoriev I."/>
        </authorList>
    </citation>
    <scope>NUCLEOTIDE SEQUENCE</scope>
    <source>
        <strain evidence="3">ATCC 16933</strain>
    </source>
</reference>
<evidence type="ECO:0000313" key="3">
    <source>
        <dbReference type="EMBL" id="KAF2460455.1"/>
    </source>
</evidence>
<sequence>MRFTRSLLLALPALALAEDAQVPLMDKVKGWFNKASSIIPSSMSSMSSSVAPAAETPVDVTAARIAEYVVTPLTLDNWNDVLAPSADGGEGPEDWMVYMTGGNATCYGLCGNVTKAWNESVPILALEPNRPKLAILDCDQEQVLCNMWAGGPPSIWYFRIPHPQPDQSAPATPVYIFGMSRNATTAKDIVQIVTEKKYEDKVPYEGIFHPFDGLFARYGVALPIAYVLWGFAKMPSWAPMLIISLFSRSFMRMGQPPAPARGGAQPAQ</sequence>
<keyword evidence="1" id="KW-0812">Transmembrane</keyword>
<keyword evidence="1" id="KW-0472">Membrane</keyword>
<proteinExistence type="predicted"/>
<evidence type="ECO:0000256" key="1">
    <source>
        <dbReference type="SAM" id="Phobius"/>
    </source>
</evidence>
<dbReference type="AlphaFoldDB" id="A0A6A6P932"/>
<evidence type="ECO:0000313" key="4">
    <source>
        <dbReference type="Proteomes" id="UP000799766"/>
    </source>
</evidence>
<dbReference type="OrthoDB" id="1733656at2759"/>
<feature type="signal peptide" evidence="2">
    <location>
        <begin position="1"/>
        <end position="17"/>
    </location>
</feature>
<keyword evidence="1" id="KW-1133">Transmembrane helix</keyword>
<organism evidence="3 4">
    <name type="scientific">Lineolata rhizophorae</name>
    <dbReference type="NCBI Taxonomy" id="578093"/>
    <lineage>
        <taxon>Eukaryota</taxon>
        <taxon>Fungi</taxon>
        <taxon>Dikarya</taxon>
        <taxon>Ascomycota</taxon>
        <taxon>Pezizomycotina</taxon>
        <taxon>Dothideomycetes</taxon>
        <taxon>Dothideomycetes incertae sedis</taxon>
        <taxon>Lineolatales</taxon>
        <taxon>Lineolataceae</taxon>
        <taxon>Lineolata</taxon>
    </lineage>
</organism>
<keyword evidence="2" id="KW-0732">Signal</keyword>
<feature type="transmembrane region" description="Helical" evidence="1">
    <location>
        <begin position="226"/>
        <end position="246"/>
    </location>
</feature>
<gene>
    <name evidence="3" type="ORF">BDY21DRAFT_165689</name>
</gene>
<name>A0A6A6P932_9PEZI</name>
<accession>A0A6A6P932</accession>